<proteinExistence type="predicted"/>
<sequence>MNIFDMLPGAHNPETTPAADTPEPICSRKGCRAAATQQLLWNNPKIHTPERRKIWLACSEHVAWLEDYLQSRSLWKETLPLSPKDVA</sequence>
<evidence type="ECO:0000313" key="2">
    <source>
        <dbReference type="EMBL" id="PYI38436.1"/>
    </source>
</evidence>
<comment type="caution">
    <text evidence="2">The sequence shown here is derived from an EMBL/GenBank/DDBJ whole genome shotgun (WGS) entry which is preliminary data.</text>
</comment>
<evidence type="ECO:0000313" key="3">
    <source>
        <dbReference type="Proteomes" id="UP000247980"/>
    </source>
</evidence>
<dbReference type="RefSeq" id="WP_110485183.1">
    <property type="nucleotide sequence ID" value="NZ_QJVC01000008.1"/>
</dbReference>
<feature type="compositionally biased region" description="Low complexity" evidence="1">
    <location>
        <begin position="13"/>
        <end position="24"/>
    </location>
</feature>
<organism evidence="2 3">
    <name type="scientific">Arthrobacter psychrolactophilus</name>
    <dbReference type="NCBI Taxonomy" id="92442"/>
    <lineage>
        <taxon>Bacteria</taxon>
        <taxon>Bacillati</taxon>
        <taxon>Actinomycetota</taxon>
        <taxon>Actinomycetes</taxon>
        <taxon>Micrococcales</taxon>
        <taxon>Micrococcaceae</taxon>
        <taxon>Arthrobacter</taxon>
    </lineage>
</organism>
<protein>
    <recommendedName>
        <fullName evidence="4">Acetone carboxylase</fullName>
    </recommendedName>
</protein>
<dbReference type="Proteomes" id="UP000247980">
    <property type="component" value="Unassembled WGS sequence"/>
</dbReference>
<keyword evidence="3" id="KW-1185">Reference proteome</keyword>
<evidence type="ECO:0000256" key="1">
    <source>
        <dbReference type="SAM" id="MobiDB-lite"/>
    </source>
</evidence>
<dbReference type="AlphaFoldDB" id="A0A2V5JL52"/>
<evidence type="ECO:0008006" key="4">
    <source>
        <dbReference type="Google" id="ProtNLM"/>
    </source>
</evidence>
<name>A0A2V5JL52_9MICC</name>
<dbReference type="EMBL" id="QJVC01000008">
    <property type="protein sequence ID" value="PYI38436.1"/>
    <property type="molecule type" value="Genomic_DNA"/>
</dbReference>
<accession>A0A2V5JL52</accession>
<gene>
    <name evidence="2" type="ORF">CVS30_09910</name>
</gene>
<feature type="region of interest" description="Disordered" evidence="1">
    <location>
        <begin position="1"/>
        <end position="24"/>
    </location>
</feature>
<reference evidence="2 3" key="1">
    <citation type="submission" date="2018-05" db="EMBL/GenBank/DDBJ databases">
        <title>Genetic diversity of glacier-inhabiting Cryobacterium bacteria in China and description of Cryobacterium mengkeensis sp. nov. and Arthrobacter glacialis sp. nov.</title>
        <authorList>
            <person name="Liu Q."/>
            <person name="Xin Y.-H."/>
        </authorList>
    </citation>
    <scope>NUCLEOTIDE SEQUENCE [LARGE SCALE GENOMIC DNA]</scope>
    <source>
        <strain evidence="2 3">B7</strain>
    </source>
</reference>
<dbReference type="OrthoDB" id="5193525at2"/>